<evidence type="ECO:0000256" key="1">
    <source>
        <dbReference type="SAM" id="SignalP"/>
    </source>
</evidence>
<reference evidence="2 3" key="1">
    <citation type="submission" date="2022-10" db="EMBL/GenBank/DDBJ databases">
        <title>The complete genomes of actinobacterial strains from the NBC collection.</title>
        <authorList>
            <person name="Joergensen T.S."/>
            <person name="Alvarez Arevalo M."/>
            <person name="Sterndorff E.B."/>
            <person name="Faurdal D."/>
            <person name="Vuksanovic O."/>
            <person name="Mourched A.-S."/>
            <person name="Charusanti P."/>
            <person name="Shaw S."/>
            <person name="Blin K."/>
            <person name="Weber T."/>
        </authorList>
    </citation>
    <scope>NUCLEOTIDE SEQUENCE [LARGE SCALE GENOMIC DNA]</scope>
    <source>
        <strain evidence="2 3">NBC 01752</strain>
    </source>
</reference>
<sequence length="154" mass="16076">MANMRNRIATLLAATTVMVGVSLSVGAGTASAAFNVTYTVSHYDGNKSATIYLYLNGDYAGYVNWNADPDSFGTPGDALRAYDGAADGYGIKGATIWPSNNATERTVSTYGHAYPYYTGWNTGNLTEGTSLDLYGCVGKSAGPEACAGPIDIRA</sequence>
<feature type="chain" id="PRO_5045506273" evidence="1">
    <location>
        <begin position="33"/>
        <end position="154"/>
    </location>
</feature>
<gene>
    <name evidence="2" type="ORF">OHB35_03355</name>
</gene>
<feature type="signal peptide" evidence="1">
    <location>
        <begin position="1"/>
        <end position="32"/>
    </location>
</feature>
<dbReference type="RefSeq" id="WP_326726792.1">
    <property type="nucleotide sequence ID" value="NZ_CP108134.1"/>
</dbReference>
<dbReference type="EMBL" id="CP109135">
    <property type="protein sequence ID" value="WSD12321.1"/>
    <property type="molecule type" value="Genomic_DNA"/>
</dbReference>
<protein>
    <submittedName>
        <fullName evidence="2">Uncharacterized protein</fullName>
    </submittedName>
</protein>
<proteinExistence type="predicted"/>
<evidence type="ECO:0000313" key="3">
    <source>
        <dbReference type="Proteomes" id="UP001340816"/>
    </source>
</evidence>
<keyword evidence="3" id="KW-1185">Reference proteome</keyword>
<name>A0ABZ1H4M3_STRPH</name>
<accession>A0ABZ1H4M3</accession>
<organism evidence="2 3">
    <name type="scientific">Streptomyces phaeochromogenes</name>
    <dbReference type="NCBI Taxonomy" id="1923"/>
    <lineage>
        <taxon>Bacteria</taxon>
        <taxon>Bacillati</taxon>
        <taxon>Actinomycetota</taxon>
        <taxon>Actinomycetes</taxon>
        <taxon>Kitasatosporales</taxon>
        <taxon>Streptomycetaceae</taxon>
        <taxon>Streptomyces</taxon>
        <taxon>Streptomyces phaeochromogenes group</taxon>
    </lineage>
</organism>
<keyword evidence="1" id="KW-0732">Signal</keyword>
<evidence type="ECO:0000313" key="2">
    <source>
        <dbReference type="EMBL" id="WSD12321.1"/>
    </source>
</evidence>
<dbReference type="Proteomes" id="UP001340816">
    <property type="component" value="Chromosome"/>
</dbReference>